<reference evidence="2 3" key="1">
    <citation type="submission" date="2016-10" db="EMBL/GenBank/DDBJ databases">
        <authorList>
            <person name="de Groot N.N."/>
        </authorList>
    </citation>
    <scope>NUCLEOTIDE SEQUENCE [LARGE SCALE GENOMIC DNA]</scope>
    <source>
        <strain evidence="2 3">CGMCC 4.2022</strain>
    </source>
</reference>
<evidence type="ECO:0008006" key="4">
    <source>
        <dbReference type="Google" id="ProtNLM"/>
    </source>
</evidence>
<gene>
    <name evidence="2" type="ORF">SAMN05216259_10362</name>
</gene>
<dbReference type="EMBL" id="FNIE01000003">
    <property type="protein sequence ID" value="SDN17826.1"/>
    <property type="molecule type" value="Genomic_DNA"/>
</dbReference>
<protein>
    <recommendedName>
        <fullName evidence="4">DUF4034 domain-containing protein</fullName>
    </recommendedName>
</protein>
<dbReference type="RefSeq" id="WP_245771224.1">
    <property type="nucleotide sequence ID" value="NZ_FNIE01000003.1"/>
</dbReference>
<keyword evidence="3" id="KW-1185">Reference proteome</keyword>
<dbReference type="Proteomes" id="UP000199341">
    <property type="component" value="Unassembled WGS sequence"/>
</dbReference>
<organism evidence="2 3">
    <name type="scientific">Actinacidiphila guanduensis</name>
    <dbReference type="NCBI Taxonomy" id="310781"/>
    <lineage>
        <taxon>Bacteria</taxon>
        <taxon>Bacillati</taxon>
        <taxon>Actinomycetota</taxon>
        <taxon>Actinomycetes</taxon>
        <taxon>Kitasatosporales</taxon>
        <taxon>Streptomycetaceae</taxon>
        <taxon>Actinacidiphila</taxon>
    </lineage>
</organism>
<evidence type="ECO:0000313" key="2">
    <source>
        <dbReference type="EMBL" id="SDN17826.1"/>
    </source>
</evidence>
<proteinExistence type="predicted"/>
<name>A0A1G9ZB39_9ACTN</name>
<sequence length="353" mass="39322">MSALRWGGRGGKDGAEGRGDFTPSFDPAGADGELRIALEEVRIGRWVPMRNLLARTGDQWGLRTSRSQVLAAAAARSHVVKEWLAEEPASADALMMRSRVGTERVLRAHRSGHEDAAELAEQARAAVWDAARAAPADPVPWVCLLALAQVDSAQLLNEHRMPAPEDMLPPGPWRLLKEVQRRDALNREGHHRMLQFLLRARLAGPAQALNFAHWVSTWVEMESASPLLVLPMYAYAQHYRDKRERGRYDPIGRAQWTREPLTTDVERALRGWFERSRPADCSPLDLNHLAHALWAGRRYDEAARVFRAIGTHATAQPWQVVAADPNDPGSGMEEFIKARRQCLSVAGGSRDGP</sequence>
<evidence type="ECO:0000313" key="3">
    <source>
        <dbReference type="Proteomes" id="UP000199341"/>
    </source>
</evidence>
<feature type="region of interest" description="Disordered" evidence="1">
    <location>
        <begin position="1"/>
        <end position="26"/>
    </location>
</feature>
<dbReference type="AlphaFoldDB" id="A0A1G9ZB39"/>
<evidence type="ECO:0000256" key="1">
    <source>
        <dbReference type="SAM" id="MobiDB-lite"/>
    </source>
</evidence>
<feature type="compositionally biased region" description="Basic and acidic residues" evidence="1">
    <location>
        <begin position="10"/>
        <end position="19"/>
    </location>
</feature>
<accession>A0A1G9ZB39</accession>